<evidence type="ECO:0000313" key="2">
    <source>
        <dbReference type="EMBL" id="GAA3913761.1"/>
    </source>
</evidence>
<feature type="compositionally biased region" description="Polar residues" evidence="1">
    <location>
        <begin position="55"/>
        <end position="68"/>
    </location>
</feature>
<keyword evidence="3" id="KW-1185">Reference proteome</keyword>
<sequence length="892" mass="96070">MTTIGTGAMRPDGNAHPSTHNHGVGQAPQQVGDRQDANKAGQPVPTNESERPDGYQNTPSQQTLQQRTDQAHRKYAGTLSDLDKAKPGERFEVRRGAEEAFKWAVLEEIHGKIQDAYGQGTPYSTNELIRTYGESIRDRYAGDPRVASVIDRAISSALRNTAETRNEAILDQVEKIKSDSGISSEQKLVSLTEVLDGQPRSVVEKVLGDPDVHGWIKDACAYIDAPMKDAAHDNKAIKAYESAQRFVELTDQLHPALIANLVREELPNIRQIVRDTVGDDTYPLFLVTASLGRLDRSHESDLIIDDVAKAMLDAQDMWGSESNGGGLADLLYGSSLNSLDARLAVAVAEGLRSTGKLDLADQVETRSAEGIRDGMVKRTGGPLQEFEAANQAANETDKKLAVLLMRAEPLTSGEKEIFIQAFRADEKNQQVYDHREQAARQLVASWESAESRQAMLYALAHDPELSGYVQHLVEGLRNAGHADDAIKLLAAIKNDKAAFQTFESQQPGFVDGYLEQGIPSAFLEIMARNGGDTEAALVELGKNLEPFVVNTQAGAAAWQAIGMMASSPKASPFSAQTMADSFKSASALGKGFSCGLAALGLFVNVANGVSAQGLDDQIKAYGRAGLDVSQITMAAVKDMFKPGTLSNTTVELGDKFLQKIAPGLQTLFSSIEFVQSIDAAKADGDVDAGEALGIAGGLFSVVGSVVMFGSGPVGWLIAGGGILLKGIGEWISGRINADAQDRDLNRYLEQVVDPDLREAIVAGDAGQVDKLLSLGMSTEQLQELGVRCPNLFKLTAGIHTYDLDMMSATLDKAGINGDQFYRMLKYVDDAGATPGSGILPLLTALSTGRFPEAHLADSRTHLIEGLRNLQQQDFEPEWKRAFGLAADWLEEN</sequence>
<dbReference type="EMBL" id="BAAAZU010000001">
    <property type="protein sequence ID" value="GAA3913761.1"/>
    <property type="molecule type" value="Genomic_DNA"/>
</dbReference>
<feature type="region of interest" description="Disordered" evidence="1">
    <location>
        <begin position="1"/>
        <end position="71"/>
    </location>
</feature>
<comment type="caution">
    <text evidence="2">The sequence shown here is derived from an EMBL/GenBank/DDBJ whole genome shotgun (WGS) entry which is preliminary data.</text>
</comment>
<dbReference type="RefSeq" id="WP_344758173.1">
    <property type="nucleotide sequence ID" value="NZ_BAAAZU010000001.1"/>
</dbReference>
<proteinExistence type="predicted"/>
<gene>
    <name evidence="2" type="ORF">GCM10022229_03270</name>
</gene>
<protein>
    <submittedName>
        <fullName evidence="2">Uncharacterized protein</fullName>
    </submittedName>
</protein>
<name>A0ABP7M3M0_9GAMM</name>
<accession>A0ABP7M3M0</accession>
<evidence type="ECO:0000313" key="3">
    <source>
        <dbReference type="Proteomes" id="UP001501727"/>
    </source>
</evidence>
<reference evidence="3" key="1">
    <citation type="journal article" date="2019" name="Int. J. Syst. Evol. Microbiol.">
        <title>The Global Catalogue of Microorganisms (GCM) 10K type strain sequencing project: providing services to taxonomists for standard genome sequencing and annotation.</title>
        <authorList>
            <consortium name="The Broad Institute Genomics Platform"/>
            <consortium name="The Broad Institute Genome Sequencing Center for Infectious Disease"/>
            <person name="Wu L."/>
            <person name="Ma J."/>
        </authorList>
    </citation>
    <scope>NUCLEOTIDE SEQUENCE [LARGE SCALE GENOMIC DNA]</scope>
    <source>
        <strain evidence="3">JCM 16916</strain>
    </source>
</reference>
<organism evidence="2 3">
    <name type="scientific">Luteimonas lutimaris</name>
    <dbReference type="NCBI Taxonomy" id="698645"/>
    <lineage>
        <taxon>Bacteria</taxon>
        <taxon>Pseudomonadati</taxon>
        <taxon>Pseudomonadota</taxon>
        <taxon>Gammaproteobacteria</taxon>
        <taxon>Lysobacterales</taxon>
        <taxon>Lysobacteraceae</taxon>
        <taxon>Luteimonas</taxon>
    </lineage>
</organism>
<evidence type="ECO:0000256" key="1">
    <source>
        <dbReference type="SAM" id="MobiDB-lite"/>
    </source>
</evidence>
<dbReference type="Proteomes" id="UP001501727">
    <property type="component" value="Unassembled WGS sequence"/>
</dbReference>